<keyword evidence="3" id="KW-1185">Reference proteome</keyword>
<proteinExistence type="predicted"/>
<evidence type="ECO:0000313" key="3">
    <source>
        <dbReference type="Proteomes" id="UP001529510"/>
    </source>
</evidence>
<feature type="non-terminal residue" evidence="2">
    <location>
        <position position="1"/>
    </location>
</feature>
<gene>
    <name evidence="2" type="ORF">M9458_038661</name>
</gene>
<feature type="compositionally biased region" description="Low complexity" evidence="1">
    <location>
        <begin position="10"/>
        <end position="23"/>
    </location>
</feature>
<evidence type="ECO:0000313" key="2">
    <source>
        <dbReference type="EMBL" id="KAL0166817.1"/>
    </source>
</evidence>
<evidence type="ECO:0000256" key="1">
    <source>
        <dbReference type="SAM" id="MobiDB-lite"/>
    </source>
</evidence>
<sequence length="79" mass="8684">KSKKKRDRSPSSSSSSSSSPSPRLYRMKEYHPDEHMEGGGGFNKARLGSREATWTGVMRGAEEDTTEEDMTGVMVTIGD</sequence>
<protein>
    <submittedName>
        <fullName evidence="2">Uncharacterized protein</fullName>
    </submittedName>
</protein>
<accession>A0ABD0NY97</accession>
<dbReference type="Proteomes" id="UP001529510">
    <property type="component" value="Unassembled WGS sequence"/>
</dbReference>
<reference evidence="2 3" key="1">
    <citation type="submission" date="2024-05" db="EMBL/GenBank/DDBJ databases">
        <title>Genome sequencing and assembly of Indian major carp, Cirrhinus mrigala (Hamilton, 1822).</title>
        <authorList>
            <person name="Mohindra V."/>
            <person name="Chowdhury L.M."/>
            <person name="Lal K."/>
            <person name="Jena J.K."/>
        </authorList>
    </citation>
    <scope>NUCLEOTIDE SEQUENCE [LARGE SCALE GENOMIC DNA]</scope>
    <source>
        <strain evidence="2">CM1030</strain>
        <tissue evidence="2">Blood</tissue>
    </source>
</reference>
<comment type="caution">
    <text evidence="2">The sequence shown here is derived from an EMBL/GenBank/DDBJ whole genome shotgun (WGS) entry which is preliminary data.</text>
</comment>
<organism evidence="2 3">
    <name type="scientific">Cirrhinus mrigala</name>
    <name type="common">Mrigala</name>
    <dbReference type="NCBI Taxonomy" id="683832"/>
    <lineage>
        <taxon>Eukaryota</taxon>
        <taxon>Metazoa</taxon>
        <taxon>Chordata</taxon>
        <taxon>Craniata</taxon>
        <taxon>Vertebrata</taxon>
        <taxon>Euteleostomi</taxon>
        <taxon>Actinopterygii</taxon>
        <taxon>Neopterygii</taxon>
        <taxon>Teleostei</taxon>
        <taxon>Ostariophysi</taxon>
        <taxon>Cypriniformes</taxon>
        <taxon>Cyprinidae</taxon>
        <taxon>Labeoninae</taxon>
        <taxon>Labeonini</taxon>
        <taxon>Cirrhinus</taxon>
    </lineage>
</organism>
<dbReference type="AlphaFoldDB" id="A0ABD0NY97"/>
<feature type="non-terminal residue" evidence="2">
    <location>
        <position position="79"/>
    </location>
</feature>
<name>A0ABD0NY97_CIRMR</name>
<feature type="region of interest" description="Disordered" evidence="1">
    <location>
        <begin position="1"/>
        <end position="79"/>
    </location>
</feature>
<feature type="compositionally biased region" description="Basic and acidic residues" evidence="1">
    <location>
        <begin position="26"/>
        <end position="37"/>
    </location>
</feature>
<dbReference type="EMBL" id="JAMKFB020000019">
    <property type="protein sequence ID" value="KAL0166817.1"/>
    <property type="molecule type" value="Genomic_DNA"/>
</dbReference>